<dbReference type="AlphaFoldDB" id="A0A387HFE8"/>
<dbReference type="SUPFAM" id="SSF69318">
    <property type="entry name" value="Integrin alpha N-terminal domain"/>
    <property type="match status" value="1"/>
</dbReference>
<dbReference type="InterPro" id="IPR013517">
    <property type="entry name" value="FG-GAP"/>
</dbReference>
<evidence type="ECO:0000256" key="2">
    <source>
        <dbReference type="SAM" id="SignalP"/>
    </source>
</evidence>
<protein>
    <recommendedName>
        <fullName evidence="5">VCBS repeat-containing protein</fullName>
    </recommendedName>
</protein>
<sequence length="766" mass="80089">MHPSAPPSRTRSPRSTGGSRRLVTAATLLALAVTAGPFASPAVAAPPAVPTASGAATAPHAATFKIAADAQVLSAGRTGFLSLAKSGSGHDLLWTRYADGQTTVVVKDAPSYASLPAFHGASSDMVALRDDAGTKVTLLDMTTGTSNVIDLAPYDYFYLGTVGSHVLASKQIGDTVEPHVLDVVDQKVTDRVITGLPASAREVDVEAGSGDFAALRYSTSSTSSEFFDYVAADLSSAKAVPGNSMLGGYITKAAVSPTHLALVGGLFTSDTSSSVRTMELGGDQKRWNMNLDHKQGDGLVGLVGGWSLYGASRTLNEGNDLTDSALHATPIGGGTERTVMDHASSLAPAPDGSLLVMGGTAAEGEGLYRVVTGSDRAPVAQLLSGTGHPTKLIVEESQVPAVAALDKAPWRPKWRLTHNNTDVTVTLRHTASGAQREIELRVDPAQWESTDPAWRELDWDGLMGPSYSPNTAAPNGGYTWTLAAKPRNGIGPDLVRSGAFTVSRKATPHDFTDNGSPDLLIRDGLGTLQRRDTYREPGTGKLKGGEAATIGSDWDIYNQVTAVGDVAGGPVGDVVARDKSGILWLYLGKGDGTLDTRVRIGSGWGEYNQLTGGGDVSGDGRSDLLARDSHGVLWLYKGNGNWRAPFAPRVKAGTGWDMYNQVTAVGDVAGGPGGDLVGRDKDGVSWLYLGKGDGTFESRVRIGAGWGEYTQTVGIGDCDGDGRADVFVTTSTGDSYVYRGTGNWRAPFAPREATGLYPLSFDETIS</sequence>
<evidence type="ECO:0000313" key="4">
    <source>
        <dbReference type="Proteomes" id="UP000271554"/>
    </source>
</evidence>
<feature type="signal peptide" evidence="2">
    <location>
        <begin position="1"/>
        <end position="44"/>
    </location>
</feature>
<dbReference type="Pfam" id="PF13517">
    <property type="entry name" value="FG-GAP_3"/>
    <property type="match status" value="1"/>
</dbReference>
<accession>A0A387HFE8</accession>
<organism evidence="3 4">
    <name type="scientific">Streptomyces hundungensis</name>
    <dbReference type="NCBI Taxonomy" id="1077946"/>
    <lineage>
        <taxon>Bacteria</taxon>
        <taxon>Bacillati</taxon>
        <taxon>Actinomycetota</taxon>
        <taxon>Actinomycetes</taxon>
        <taxon>Kitasatosporales</taxon>
        <taxon>Streptomycetaceae</taxon>
        <taxon>Streptomyces</taxon>
    </lineage>
</organism>
<keyword evidence="4" id="KW-1185">Reference proteome</keyword>
<dbReference type="Proteomes" id="UP000271554">
    <property type="component" value="Chromosome"/>
</dbReference>
<evidence type="ECO:0000256" key="1">
    <source>
        <dbReference type="ARBA" id="ARBA00022729"/>
    </source>
</evidence>
<evidence type="ECO:0000313" key="3">
    <source>
        <dbReference type="EMBL" id="AYG79650.1"/>
    </source>
</evidence>
<dbReference type="OrthoDB" id="3921761at2"/>
<dbReference type="EMBL" id="CP032698">
    <property type="protein sequence ID" value="AYG79650.1"/>
    <property type="molecule type" value="Genomic_DNA"/>
</dbReference>
<name>A0A387HFE8_9ACTN</name>
<feature type="chain" id="PRO_5017351246" description="VCBS repeat-containing protein" evidence="2">
    <location>
        <begin position="45"/>
        <end position="766"/>
    </location>
</feature>
<proteinExistence type="predicted"/>
<evidence type="ECO:0008006" key="5">
    <source>
        <dbReference type="Google" id="ProtNLM"/>
    </source>
</evidence>
<gene>
    <name evidence="3" type="ORF">DWB77_01765</name>
</gene>
<dbReference type="InterPro" id="IPR028994">
    <property type="entry name" value="Integrin_alpha_N"/>
</dbReference>
<dbReference type="KEGG" id="shun:DWB77_01765"/>
<keyword evidence="1 2" id="KW-0732">Signal</keyword>
<dbReference type="RefSeq" id="WP_120720715.1">
    <property type="nucleotide sequence ID" value="NZ_CP032698.1"/>
</dbReference>
<reference evidence="3 4" key="1">
    <citation type="submission" date="2018-10" db="EMBL/GenBank/DDBJ databases">
        <title>Relationship between Morphology and Antimicrobial Activity in Streptomyces.</title>
        <authorList>
            <person name="Kang H.J."/>
            <person name="Kim S.B."/>
        </authorList>
    </citation>
    <scope>NUCLEOTIDE SEQUENCE [LARGE SCALE GENOMIC DNA]</scope>
    <source>
        <strain evidence="3 4">BH38</strain>
    </source>
</reference>